<feature type="chain" id="PRO_5005832949" description="Glycoside hydrolase family 2 catalytic domain-containing protein" evidence="1">
    <location>
        <begin position="23"/>
        <end position="440"/>
    </location>
</feature>
<dbReference type="InterPro" id="IPR017853">
    <property type="entry name" value="GH"/>
</dbReference>
<organism evidence="3 5">
    <name type="scientific">Polaribacter dokdonensis DSW-5</name>
    <dbReference type="NCBI Taxonomy" id="1300348"/>
    <lineage>
        <taxon>Bacteria</taxon>
        <taxon>Pseudomonadati</taxon>
        <taxon>Bacteroidota</taxon>
        <taxon>Flavobacteriia</taxon>
        <taxon>Flavobacteriales</taxon>
        <taxon>Flavobacteriaceae</taxon>
    </lineage>
</organism>
<dbReference type="GO" id="GO:0005975">
    <property type="term" value="P:carbohydrate metabolic process"/>
    <property type="evidence" value="ECO:0007669"/>
    <property type="project" value="InterPro"/>
</dbReference>
<dbReference type="EMBL" id="FNUE01000002">
    <property type="protein sequence ID" value="SEE42743.1"/>
    <property type="molecule type" value="Genomic_DNA"/>
</dbReference>
<evidence type="ECO:0000313" key="6">
    <source>
        <dbReference type="Proteomes" id="UP000183071"/>
    </source>
</evidence>
<comment type="caution">
    <text evidence="3">The sequence shown here is derived from an EMBL/GenBank/DDBJ whole genome shotgun (WGS) entry which is preliminary data.</text>
</comment>
<dbReference type="PATRIC" id="fig|1300348.6.peg.1850"/>
<feature type="domain" description="Glycoside hydrolase family 2 catalytic" evidence="2">
    <location>
        <begin position="74"/>
        <end position="288"/>
    </location>
</feature>
<dbReference type="Proteomes" id="UP000037716">
    <property type="component" value="Unassembled WGS sequence"/>
</dbReference>
<sequence>MKTSTKFFLLFLVCLFVLNNNAQNQTKVSIVSNDLGMKLKVNGADFMINGMNWDYIPIGTNYSYSLWSQSDEFIKKALESEMSLLKDMGVNAIRVYTGIQPKWITYIYKNYGIYTMLNHSFGRYGVTINEVYKPVTDYRDEATKKLLLDEVSSLAKEYKNTEGLLLYLLGNENNYGLFWAGSETEDFPDDAEMKKAMGEKRGRPMYQLFNEAALLMKKIDANHPIAMCNGDVLFIDIIAEDCKDVDIYGTNMYRGKSFGDAFQKVKDKLNKPILFTEFGVDAFNALNKEEDQKMQSFYLTENWKEIYANAYGLGKTANSIGGFTFQFSDGWWKLGQTINLDVHNEEANWTNKGYDLDTKNNSKNMNEEWFGIAAKGFSNDEGLYQLYPRAAYYVLQRVHQINPYEKGITAKKIENKICKINQKKALKKGLKNKMLLESKQ</sequence>
<evidence type="ECO:0000259" key="2">
    <source>
        <dbReference type="Pfam" id="PF02836"/>
    </source>
</evidence>
<dbReference type="OrthoDB" id="1205943at2"/>
<reference evidence="3 5" key="1">
    <citation type="submission" date="2015-07" db="EMBL/GenBank/DDBJ databases">
        <title>Genome of Polaribacter dokdonenesis DSW-5, isolated from seawater off Dokdo in Korea.</title>
        <authorList>
            <person name="Yoon K."/>
            <person name="Song J.Y."/>
            <person name="Kim J.F."/>
        </authorList>
    </citation>
    <scope>NUCLEOTIDE SEQUENCE [LARGE SCALE GENOMIC DNA]</scope>
    <source>
        <strain evidence="3 5">DSW-5</strain>
    </source>
</reference>
<keyword evidence="6" id="KW-1185">Reference proteome</keyword>
<accession>A0A0M9CGQ8</accession>
<dbReference type="Gene3D" id="3.20.20.80">
    <property type="entry name" value="Glycosidases"/>
    <property type="match status" value="1"/>
</dbReference>
<feature type="signal peptide" evidence="1">
    <location>
        <begin position="1"/>
        <end position="22"/>
    </location>
</feature>
<evidence type="ECO:0000256" key="1">
    <source>
        <dbReference type="SAM" id="SignalP"/>
    </source>
</evidence>
<gene>
    <name evidence="3" type="ORF">I602_1851</name>
    <name evidence="4" type="ORF">SAMN05444353_1620</name>
</gene>
<dbReference type="SUPFAM" id="SSF51445">
    <property type="entry name" value="(Trans)glycosidases"/>
    <property type="match status" value="1"/>
</dbReference>
<dbReference type="AlphaFoldDB" id="A0A0M9CGQ8"/>
<dbReference type="Pfam" id="PF02836">
    <property type="entry name" value="Glyco_hydro_2_C"/>
    <property type="match status" value="1"/>
</dbReference>
<dbReference type="Proteomes" id="UP000183071">
    <property type="component" value="Unassembled WGS sequence"/>
</dbReference>
<dbReference type="STRING" id="1300348.I602_1851"/>
<dbReference type="RefSeq" id="WP_053974404.1">
    <property type="nucleotide sequence ID" value="NZ_FNUE01000002.1"/>
</dbReference>
<keyword evidence="1" id="KW-0732">Signal</keyword>
<evidence type="ECO:0000313" key="3">
    <source>
        <dbReference type="EMBL" id="KOY52291.1"/>
    </source>
</evidence>
<dbReference type="GO" id="GO:0004553">
    <property type="term" value="F:hydrolase activity, hydrolyzing O-glycosyl compounds"/>
    <property type="evidence" value="ECO:0007669"/>
    <property type="project" value="InterPro"/>
</dbReference>
<proteinExistence type="predicted"/>
<reference evidence="4 6" key="2">
    <citation type="submission" date="2016-10" db="EMBL/GenBank/DDBJ databases">
        <authorList>
            <person name="Varghese N."/>
            <person name="Submissions S."/>
        </authorList>
    </citation>
    <scope>NUCLEOTIDE SEQUENCE [LARGE SCALE GENOMIC DNA]</scope>
    <source>
        <strain evidence="4 6">DSW-5</strain>
    </source>
</reference>
<dbReference type="InterPro" id="IPR006103">
    <property type="entry name" value="Glyco_hydro_2_cat"/>
</dbReference>
<evidence type="ECO:0000313" key="5">
    <source>
        <dbReference type="Proteomes" id="UP000037716"/>
    </source>
</evidence>
<evidence type="ECO:0000313" key="4">
    <source>
        <dbReference type="EMBL" id="SEE42743.1"/>
    </source>
</evidence>
<protein>
    <recommendedName>
        <fullName evidence="2">Glycoside hydrolase family 2 catalytic domain-containing protein</fullName>
    </recommendedName>
</protein>
<dbReference type="EMBL" id="LGBR01000001">
    <property type="protein sequence ID" value="KOY52291.1"/>
    <property type="molecule type" value="Genomic_DNA"/>
</dbReference>
<name>A0A0M9CGQ8_9FLAO</name>